<feature type="transmembrane region" description="Helical" evidence="2">
    <location>
        <begin position="91"/>
        <end position="113"/>
    </location>
</feature>
<gene>
    <name evidence="3" type="ORF">Sliba_46470</name>
</gene>
<keyword evidence="2" id="KW-0812">Transmembrane</keyword>
<accession>A0A640TLT4</accession>
<dbReference type="Proteomes" id="UP000429552">
    <property type="component" value="Unassembled WGS sequence"/>
</dbReference>
<sequence length="293" mass="29613">MTTPQQPPSGFGQAPGYSSPQGMPQPSPPAGYPAGAASGGPGPYGQQPHTAGPAPYGQPGPYGMPQQAPPFGYGGGPGMPPIPPKRKAGKVWGILGAVAGMVVIGTVVSAMGIRGGGSSSGGSDGGPKYRITVPQTLAGGEYKLAKDISQQATEAVPHDGANEHNIKAAGGQYSSGTKSLVMLGLYGVIDDPETAIEHSINGMTRDGKTEVAVADKEFTPSGGGDPLTCGVDVRTEMGQKVTLPFCIWADSSASANVAETDASALSKDPQSVDLQEFADKAAKIRSEVRKPVG</sequence>
<keyword evidence="2" id="KW-0472">Membrane</keyword>
<dbReference type="AlphaFoldDB" id="A0A640TLT4"/>
<proteinExistence type="predicted"/>
<feature type="region of interest" description="Disordered" evidence="1">
    <location>
        <begin position="1"/>
        <end position="84"/>
    </location>
</feature>
<evidence type="ECO:0000256" key="2">
    <source>
        <dbReference type="SAM" id="Phobius"/>
    </source>
</evidence>
<reference evidence="3 4" key="1">
    <citation type="submission" date="2019-12" db="EMBL/GenBank/DDBJ databases">
        <title>Whole genome shotgun sequence of Streptomyces libani subsp. libani NBRC 13452.</title>
        <authorList>
            <person name="Ichikawa N."/>
            <person name="Kimura A."/>
            <person name="Kitahashi Y."/>
            <person name="Komaki H."/>
            <person name="Tamura T."/>
        </authorList>
    </citation>
    <scope>NUCLEOTIDE SEQUENCE [LARGE SCALE GENOMIC DNA]</scope>
    <source>
        <strain evidence="3 4">NBRC 13452</strain>
    </source>
</reference>
<evidence type="ECO:0000256" key="1">
    <source>
        <dbReference type="SAM" id="MobiDB-lite"/>
    </source>
</evidence>
<comment type="caution">
    <text evidence="3">The sequence shown here is derived from an EMBL/GenBank/DDBJ whole genome shotgun (WGS) entry which is preliminary data.</text>
</comment>
<name>A0A640TLT4_STRNI</name>
<feature type="compositionally biased region" description="Low complexity" evidence="1">
    <location>
        <begin position="44"/>
        <end position="71"/>
    </location>
</feature>
<protein>
    <submittedName>
        <fullName evidence="3">Uncharacterized protein</fullName>
    </submittedName>
</protein>
<dbReference type="EMBL" id="BLIP01000001">
    <property type="protein sequence ID" value="GFE24194.1"/>
    <property type="molecule type" value="Genomic_DNA"/>
</dbReference>
<evidence type="ECO:0000313" key="4">
    <source>
        <dbReference type="Proteomes" id="UP000429552"/>
    </source>
</evidence>
<keyword evidence="2" id="KW-1133">Transmembrane helix</keyword>
<evidence type="ECO:0000313" key="3">
    <source>
        <dbReference type="EMBL" id="GFE24194.1"/>
    </source>
</evidence>
<organism evidence="3 4">
    <name type="scientific">Streptomyces nigrescens</name>
    <dbReference type="NCBI Taxonomy" id="1920"/>
    <lineage>
        <taxon>Bacteria</taxon>
        <taxon>Bacillati</taxon>
        <taxon>Actinomycetota</taxon>
        <taxon>Actinomycetes</taxon>
        <taxon>Kitasatosporales</taxon>
        <taxon>Streptomycetaceae</taxon>
        <taxon>Streptomyces</taxon>
    </lineage>
</organism>